<dbReference type="SUPFAM" id="SSF46977">
    <property type="entry name" value="Succinate dehydrogenase/fumarate reductase flavoprotein C-terminal domain"/>
    <property type="match status" value="1"/>
</dbReference>
<dbReference type="Proteomes" id="UP000058925">
    <property type="component" value="Chromosome"/>
</dbReference>
<keyword evidence="3" id="KW-1185">Reference proteome</keyword>
<organism evidence="2 3">
    <name type="scientific">Candidatus Nitrosocosmicus oleophilus</name>
    <dbReference type="NCBI Taxonomy" id="1353260"/>
    <lineage>
        <taxon>Archaea</taxon>
        <taxon>Nitrososphaerota</taxon>
        <taxon>Nitrososphaeria</taxon>
        <taxon>Nitrososphaerales</taxon>
        <taxon>Nitrososphaeraceae</taxon>
        <taxon>Candidatus Nitrosocosmicus</taxon>
    </lineage>
</organism>
<dbReference type="Pfam" id="PF02910">
    <property type="entry name" value="Succ_DH_flav_C"/>
    <property type="match status" value="1"/>
</dbReference>
<dbReference type="InterPro" id="IPR015939">
    <property type="entry name" value="Fum_Rdtase/Succ_DH_flav-like_C"/>
</dbReference>
<dbReference type="InterPro" id="IPR037099">
    <property type="entry name" value="Fum_R/Succ_DH_flav-like_C_sf"/>
</dbReference>
<dbReference type="AlphaFoldDB" id="A0A654LWG1"/>
<dbReference type="Gene3D" id="1.20.58.100">
    <property type="entry name" value="Fumarate reductase/succinate dehydrogenase flavoprotein-like, C-terminal domain"/>
    <property type="match status" value="1"/>
</dbReference>
<gene>
    <name evidence="2" type="ORF">NMY3_01341</name>
</gene>
<protein>
    <recommendedName>
        <fullName evidence="1">Fumarate reductase/succinate dehydrogenase flavoprotein-like C-terminal domain-containing protein</fullName>
    </recommendedName>
</protein>
<dbReference type="EMBL" id="CP012850">
    <property type="protein sequence ID" value="ALI35545.1"/>
    <property type="molecule type" value="Genomic_DNA"/>
</dbReference>
<reference evidence="3" key="1">
    <citation type="submission" date="2015-10" db="EMBL/GenBank/DDBJ databases">
        <title>Niche specialization of a soil ammonia-oxidizing archaeon, Candidatus Nitrosocosmicus oleophilus.</title>
        <authorList>
            <person name="Jung M.-Y."/>
            <person name="Rhee S.-K."/>
        </authorList>
    </citation>
    <scope>NUCLEOTIDE SEQUENCE [LARGE SCALE GENOMIC DNA]</scope>
    <source>
        <strain evidence="3">MY3</strain>
    </source>
</reference>
<dbReference type="KEGG" id="taa:NMY3_01341"/>
<dbReference type="GO" id="GO:0016491">
    <property type="term" value="F:oxidoreductase activity"/>
    <property type="evidence" value="ECO:0007669"/>
    <property type="project" value="InterPro"/>
</dbReference>
<evidence type="ECO:0000313" key="2">
    <source>
        <dbReference type="EMBL" id="ALI35545.1"/>
    </source>
</evidence>
<evidence type="ECO:0000259" key="1">
    <source>
        <dbReference type="Pfam" id="PF02910"/>
    </source>
</evidence>
<proteinExistence type="predicted"/>
<sequence length="53" mass="5892">MRSALMRQESRGAHFRSDFPNADYTGPAGLIPHILPSPNPFRKLSSLLNLILS</sequence>
<accession>A0A654LWG1</accession>
<name>A0A654LWG1_9ARCH</name>
<evidence type="ECO:0000313" key="3">
    <source>
        <dbReference type="Proteomes" id="UP000058925"/>
    </source>
</evidence>
<feature type="domain" description="Fumarate reductase/succinate dehydrogenase flavoprotein-like C-terminal" evidence="1">
    <location>
        <begin position="1"/>
        <end position="23"/>
    </location>
</feature>